<feature type="domain" description="DUF6249" evidence="2">
    <location>
        <begin position="10"/>
        <end position="128"/>
    </location>
</feature>
<reference evidence="3" key="1">
    <citation type="journal article" date="2015" name="Proc. Natl. Acad. Sci. U.S.A.">
        <title>Functional metagenomic discovery of bacterial effectors in the human microbiome and isolation of commendamide, a GPCR G2A/132 agonist.</title>
        <authorList>
            <person name="Cohen L.J."/>
            <person name="Kang H.S."/>
            <person name="Chu J."/>
            <person name="Huang Y.H."/>
            <person name="Gordon E.A."/>
            <person name="Reddy B.V."/>
            <person name="Ternei M.A."/>
            <person name="Craig J.W."/>
            <person name="Brady S.F."/>
        </authorList>
    </citation>
    <scope>NUCLEOTIDE SEQUENCE</scope>
</reference>
<accession>A0A0M4BTH8</accession>
<feature type="transmembrane region" description="Helical" evidence="1">
    <location>
        <begin position="6"/>
        <end position="26"/>
    </location>
</feature>
<dbReference type="EMBL" id="KT336254">
    <property type="protein sequence ID" value="ALB75975.1"/>
    <property type="molecule type" value="Genomic_DNA"/>
</dbReference>
<dbReference type="InterPro" id="IPR046216">
    <property type="entry name" value="DUF6249"/>
</dbReference>
<name>A0A0M4BTH8_9BACT</name>
<keyword evidence="1" id="KW-0472">Membrane</keyword>
<protein>
    <recommendedName>
        <fullName evidence="2">DUF6249 domain-containing protein</fullName>
    </recommendedName>
</protein>
<evidence type="ECO:0000259" key="2">
    <source>
        <dbReference type="Pfam" id="PF19762"/>
    </source>
</evidence>
<dbReference type="AlphaFoldDB" id="A0A0M4BTH8"/>
<dbReference type="Pfam" id="PF19762">
    <property type="entry name" value="DUF6249"/>
    <property type="match status" value="1"/>
</dbReference>
<evidence type="ECO:0000256" key="1">
    <source>
        <dbReference type="SAM" id="Phobius"/>
    </source>
</evidence>
<sequence length="137" mass="15150">MMDFITAPLVVGFICLGIYALFELFVRRKERLLIIEKISERMDIADLGKRLSLPSYGLPRFSFSSLKTGCLLMGIGLGILVGFFCNLIVAANSHSLDFRNEYEAISSAYGASVLLFGGLGLIVAFVIETNMKKKEDK</sequence>
<keyword evidence="1" id="KW-1133">Transmembrane helix</keyword>
<proteinExistence type="predicted"/>
<feature type="transmembrane region" description="Helical" evidence="1">
    <location>
        <begin position="109"/>
        <end position="127"/>
    </location>
</feature>
<feature type="transmembrane region" description="Helical" evidence="1">
    <location>
        <begin position="70"/>
        <end position="89"/>
    </location>
</feature>
<organism evidence="3">
    <name type="scientific">uncultured bacterium 22g15</name>
    <dbReference type="NCBI Taxonomy" id="1701356"/>
    <lineage>
        <taxon>Bacteria</taxon>
        <taxon>environmental samples</taxon>
    </lineage>
</organism>
<keyword evidence="1" id="KW-0812">Transmembrane</keyword>
<evidence type="ECO:0000313" key="3">
    <source>
        <dbReference type="EMBL" id="ALB75975.1"/>
    </source>
</evidence>